<feature type="region of interest" description="Disordered" evidence="1">
    <location>
        <begin position="1"/>
        <end position="70"/>
    </location>
</feature>
<dbReference type="AlphaFoldDB" id="A0A061RNE6"/>
<dbReference type="EMBL" id="GBEZ01013860">
    <property type="protein sequence ID" value="JAC72165.1"/>
    <property type="molecule type" value="Transcribed_RNA"/>
</dbReference>
<evidence type="ECO:0000256" key="1">
    <source>
        <dbReference type="SAM" id="MobiDB-lite"/>
    </source>
</evidence>
<evidence type="ECO:0008006" key="3">
    <source>
        <dbReference type="Google" id="ProtNLM"/>
    </source>
</evidence>
<feature type="compositionally biased region" description="Basic and acidic residues" evidence="1">
    <location>
        <begin position="1"/>
        <end position="36"/>
    </location>
</feature>
<sequence length="70" mass="7810">MDNAHDKSEAEFKAQKHREDYQRLLKAKNERLDRHSATGVDGQPKKGGRGGKGVWGSPEDDIQDCLKTSS</sequence>
<protein>
    <recommendedName>
        <fullName evidence="3">Hyaluronan/mRNA-binding protein domain-containing protein</fullName>
    </recommendedName>
</protein>
<organism evidence="2">
    <name type="scientific">Tetraselmis sp. GSL018</name>
    <dbReference type="NCBI Taxonomy" id="582737"/>
    <lineage>
        <taxon>Eukaryota</taxon>
        <taxon>Viridiplantae</taxon>
        <taxon>Chlorophyta</taxon>
        <taxon>core chlorophytes</taxon>
        <taxon>Chlorodendrophyceae</taxon>
        <taxon>Chlorodendrales</taxon>
        <taxon>Chlorodendraceae</taxon>
        <taxon>Tetraselmis</taxon>
    </lineage>
</organism>
<proteinExistence type="predicted"/>
<accession>A0A061RNE6</accession>
<gene>
    <name evidence="2" type="ORF">TSPGSL018_346</name>
</gene>
<name>A0A061RNE6_9CHLO</name>
<reference evidence="2" key="1">
    <citation type="submission" date="2014-05" db="EMBL/GenBank/DDBJ databases">
        <title>The transcriptome of the halophilic microalga Tetraselmis sp. GSL018 isolated from the Great Salt Lake, Utah.</title>
        <authorList>
            <person name="Jinkerson R.E."/>
            <person name="D'Adamo S."/>
            <person name="Posewitz M.C."/>
        </authorList>
    </citation>
    <scope>NUCLEOTIDE SEQUENCE</scope>
    <source>
        <strain evidence="2">GSL018</strain>
    </source>
</reference>
<evidence type="ECO:0000313" key="2">
    <source>
        <dbReference type="EMBL" id="JAC72165.1"/>
    </source>
</evidence>